<evidence type="ECO:0000256" key="1">
    <source>
        <dbReference type="ARBA" id="ARBA00007521"/>
    </source>
</evidence>
<keyword evidence="5" id="KW-1185">Reference proteome</keyword>
<reference evidence="4" key="1">
    <citation type="submission" date="2019-10" db="EMBL/GenBank/DDBJ databases">
        <title>Draft genome sequece of Microseira wollei NIES-4236.</title>
        <authorList>
            <person name="Yamaguchi H."/>
            <person name="Suzuki S."/>
            <person name="Kawachi M."/>
        </authorList>
    </citation>
    <scope>NUCLEOTIDE SEQUENCE</scope>
    <source>
        <strain evidence="4">NIES-4236</strain>
    </source>
</reference>
<sequence length="118" mass="13187">MTNAKRGEIWLVQLAPTRGQEIQKTRPAVVISSDLFSAIGVRIIIPVTRWQPKFVNRPFMVFIQKTDENGLEQDSAGNVLQVRSVSNERFVSSLGKVSTTVIKELLAGLIICVDYEVE</sequence>
<proteinExistence type="inferred from homology"/>
<protein>
    <recommendedName>
        <fullName evidence="3">mRNA interferase</fullName>
        <ecNumber evidence="3">3.1.-.-</ecNumber>
    </recommendedName>
</protein>
<keyword evidence="3" id="KW-0540">Nuclease</keyword>
<dbReference type="EMBL" id="BLAY01000059">
    <property type="protein sequence ID" value="GET39131.1"/>
    <property type="molecule type" value="Genomic_DNA"/>
</dbReference>
<dbReference type="Pfam" id="PF02452">
    <property type="entry name" value="PemK_toxin"/>
    <property type="match status" value="1"/>
</dbReference>
<evidence type="ECO:0000256" key="3">
    <source>
        <dbReference type="PIRNR" id="PIRNR033490"/>
    </source>
</evidence>
<comment type="caution">
    <text evidence="4">The sequence shown here is derived from an EMBL/GenBank/DDBJ whole genome shotgun (WGS) entry which is preliminary data.</text>
</comment>
<comment type="similarity">
    <text evidence="1 3">Belongs to the PemK/MazF family.</text>
</comment>
<evidence type="ECO:0000313" key="5">
    <source>
        <dbReference type="Proteomes" id="UP001050975"/>
    </source>
</evidence>
<evidence type="ECO:0000256" key="2">
    <source>
        <dbReference type="ARBA" id="ARBA00022649"/>
    </source>
</evidence>
<organism evidence="4 5">
    <name type="scientific">Microseira wollei NIES-4236</name>
    <dbReference type="NCBI Taxonomy" id="2530354"/>
    <lineage>
        <taxon>Bacteria</taxon>
        <taxon>Bacillati</taxon>
        <taxon>Cyanobacteriota</taxon>
        <taxon>Cyanophyceae</taxon>
        <taxon>Oscillatoriophycideae</taxon>
        <taxon>Aerosakkonematales</taxon>
        <taxon>Aerosakkonemataceae</taxon>
        <taxon>Microseira</taxon>
    </lineage>
</organism>
<dbReference type="GO" id="GO:0004521">
    <property type="term" value="F:RNA endonuclease activity"/>
    <property type="evidence" value="ECO:0007669"/>
    <property type="project" value="TreeGrafter"/>
</dbReference>
<dbReference type="Proteomes" id="UP001050975">
    <property type="component" value="Unassembled WGS sequence"/>
</dbReference>
<keyword evidence="2" id="KW-1277">Toxin-antitoxin system</keyword>
<dbReference type="AlphaFoldDB" id="A0AAV3XEN7"/>
<dbReference type="GO" id="GO:0006402">
    <property type="term" value="P:mRNA catabolic process"/>
    <property type="evidence" value="ECO:0007669"/>
    <property type="project" value="TreeGrafter"/>
</dbReference>
<keyword evidence="3" id="KW-0255">Endonuclease</keyword>
<comment type="function">
    <text evidence="3">Toxic component of a type II toxin-antitoxin (TA) system.</text>
</comment>
<dbReference type="PIRSF" id="PIRSF033490">
    <property type="entry name" value="MazF"/>
    <property type="match status" value="1"/>
</dbReference>
<name>A0AAV3XEN7_9CYAN</name>
<accession>A0AAV3XEN7</accession>
<dbReference type="RefSeq" id="WP_226584132.1">
    <property type="nucleotide sequence ID" value="NZ_BLAY01000059.1"/>
</dbReference>
<dbReference type="GO" id="GO:0003677">
    <property type="term" value="F:DNA binding"/>
    <property type="evidence" value="ECO:0007669"/>
    <property type="project" value="InterPro"/>
</dbReference>
<dbReference type="SUPFAM" id="SSF50118">
    <property type="entry name" value="Cell growth inhibitor/plasmid maintenance toxic component"/>
    <property type="match status" value="1"/>
</dbReference>
<dbReference type="InterPro" id="IPR011067">
    <property type="entry name" value="Plasmid_toxin/cell-grow_inhib"/>
</dbReference>
<gene>
    <name evidence="4" type="ORF">MiSe_38950</name>
</gene>
<dbReference type="GO" id="GO:0016787">
    <property type="term" value="F:hydrolase activity"/>
    <property type="evidence" value="ECO:0007669"/>
    <property type="project" value="UniProtKB-KW"/>
</dbReference>
<dbReference type="Gene3D" id="2.30.30.110">
    <property type="match status" value="1"/>
</dbReference>
<dbReference type="PANTHER" id="PTHR33988">
    <property type="entry name" value="ENDORIBONUCLEASE MAZF-RELATED"/>
    <property type="match status" value="1"/>
</dbReference>
<evidence type="ECO:0000313" key="4">
    <source>
        <dbReference type="EMBL" id="GET39131.1"/>
    </source>
</evidence>
<dbReference type="InterPro" id="IPR003477">
    <property type="entry name" value="PemK-like"/>
</dbReference>
<dbReference type="EC" id="3.1.-.-" evidence="3"/>
<keyword evidence="3" id="KW-0378">Hydrolase</keyword>
<dbReference type="GO" id="GO:0016075">
    <property type="term" value="P:rRNA catabolic process"/>
    <property type="evidence" value="ECO:0007669"/>
    <property type="project" value="TreeGrafter"/>
</dbReference>